<evidence type="ECO:0000259" key="2">
    <source>
        <dbReference type="PROSITE" id="PS50112"/>
    </source>
</evidence>
<evidence type="ECO:0000256" key="1">
    <source>
        <dbReference type="SAM" id="Phobius"/>
    </source>
</evidence>
<dbReference type="Pfam" id="PF00990">
    <property type="entry name" value="GGDEF"/>
    <property type="match status" value="1"/>
</dbReference>
<dbReference type="SUPFAM" id="SSF55073">
    <property type="entry name" value="Nucleotide cyclase"/>
    <property type="match status" value="1"/>
</dbReference>
<evidence type="ECO:0000259" key="3">
    <source>
        <dbReference type="PROSITE" id="PS50113"/>
    </source>
</evidence>
<dbReference type="InterPro" id="IPR001633">
    <property type="entry name" value="EAL_dom"/>
</dbReference>
<gene>
    <name evidence="6" type="ORF">Ani05nite_79890</name>
</gene>
<dbReference type="InterPro" id="IPR000014">
    <property type="entry name" value="PAS"/>
</dbReference>
<dbReference type="CDD" id="cd00130">
    <property type="entry name" value="PAS"/>
    <property type="match status" value="1"/>
</dbReference>
<name>A0A919MYE2_9ACTN</name>
<dbReference type="PROSITE" id="PS50112">
    <property type="entry name" value="PAS"/>
    <property type="match status" value="1"/>
</dbReference>
<evidence type="ECO:0000259" key="4">
    <source>
        <dbReference type="PROSITE" id="PS50883"/>
    </source>
</evidence>
<dbReference type="InterPro" id="IPR013656">
    <property type="entry name" value="PAS_4"/>
</dbReference>
<dbReference type="PANTHER" id="PTHR44757">
    <property type="entry name" value="DIGUANYLATE CYCLASE DGCP"/>
    <property type="match status" value="1"/>
</dbReference>
<comment type="caution">
    <text evidence="6">The sequence shown here is derived from an EMBL/GenBank/DDBJ whole genome shotgun (WGS) entry which is preliminary data.</text>
</comment>
<keyword evidence="1" id="KW-0472">Membrane</keyword>
<keyword evidence="1" id="KW-1133">Transmembrane helix</keyword>
<dbReference type="InterPro" id="IPR000700">
    <property type="entry name" value="PAS-assoc_C"/>
</dbReference>
<keyword evidence="7" id="KW-1185">Reference proteome</keyword>
<dbReference type="SMART" id="SM00052">
    <property type="entry name" value="EAL"/>
    <property type="match status" value="1"/>
</dbReference>
<dbReference type="Pfam" id="PF08448">
    <property type="entry name" value="PAS_4"/>
    <property type="match status" value="1"/>
</dbReference>
<feature type="transmembrane region" description="Helical" evidence="1">
    <location>
        <begin position="139"/>
        <end position="161"/>
    </location>
</feature>
<dbReference type="Gene3D" id="3.30.70.270">
    <property type="match status" value="1"/>
</dbReference>
<dbReference type="NCBIfam" id="TIGR00254">
    <property type="entry name" value="GGDEF"/>
    <property type="match status" value="1"/>
</dbReference>
<evidence type="ECO:0000259" key="5">
    <source>
        <dbReference type="PROSITE" id="PS50887"/>
    </source>
</evidence>
<dbReference type="PROSITE" id="PS50883">
    <property type="entry name" value="EAL"/>
    <property type="match status" value="1"/>
</dbReference>
<dbReference type="SUPFAM" id="SSF55785">
    <property type="entry name" value="PYP-like sensor domain (PAS domain)"/>
    <property type="match status" value="1"/>
</dbReference>
<dbReference type="EMBL" id="BOMQ01000102">
    <property type="protein sequence ID" value="GIE54455.1"/>
    <property type="molecule type" value="Genomic_DNA"/>
</dbReference>
<dbReference type="Proteomes" id="UP000647172">
    <property type="component" value="Unassembled WGS sequence"/>
</dbReference>
<dbReference type="SUPFAM" id="SSF141868">
    <property type="entry name" value="EAL domain-like"/>
    <property type="match status" value="1"/>
</dbReference>
<proteinExistence type="predicted"/>
<keyword evidence="1" id="KW-0812">Transmembrane</keyword>
<reference evidence="6" key="1">
    <citation type="submission" date="2021-01" db="EMBL/GenBank/DDBJ databases">
        <title>Whole genome shotgun sequence of Actinoplanes nipponensis NBRC 14063.</title>
        <authorList>
            <person name="Komaki H."/>
            <person name="Tamura T."/>
        </authorList>
    </citation>
    <scope>NUCLEOTIDE SEQUENCE</scope>
    <source>
        <strain evidence="6">NBRC 14063</strain>
    </source>
</reference>
<evidence type="ECO:0000313" key="6">
    <source>
        <dbReference type="EMBL" id="GIE54455.1"/>
    </source>
</evidence>
<dbReference type="SMART" id="SM00267">
    <property type="entry name" value="GGDEF"/>
    <property type="match status" value="1"/>
</dbReference>
<dbReference type="PROSITE" id="PS50113">
    <property type="entry name" value="PAC"/>
    <property type="match status" value="1"/>
</dbReference>
<dbReference type="CDD" id="cd01949">
    <property type="entry name" value="GGDEF"/>
    <property type="match status" value="1"/>
</dbReference>
<organism evidence="6 7">
    <name type="scientific">Actinoplanes nipponensis</name>
    <dbReference type="NCBI Taxonomy" id="135950"/>
    <lineage>
        <taxon>Bacteria</taxon>
        <taxon>Bacillati</taxon>
        <taxon>Actinomycetota</taxon>
        <taxon>Actinomycetes</taxon>
        <taxon>Micromonosporales</taxon>
        <taxon>Micromonosporaceae</taxon>
        <taxon>Actinoplanes</taxon>
    </lineage>
</organism>
<dbReference type="PANTHER" id="PTHR44757:SF2">
    <property type="entry name" value="BIOFILM ARCHITECTURE MAINTENANCE PROTEIN MBAA"/>
    <property type="match status" value="1"/>
</dbReference>
<feature type="transmembrane region" description="Helical" evidence="1">
    <location>
        <begin position="303"/>
        <end position="323"/>
    </location>
</feature>
<dbReference type="NCBIfam" id="TIGR00229">
    <property type="entry name" value="sensory_box"/>
    <property type="match status" value="1"/>
</dbReference>
<feature type="transmembrane region" description="Helical" evidence="1">
    <location>
        <begin position="110"/>
        <end position="127"/>
    </location>
</feature>
<accession>A0A919MYE2</accession>
<dbReference type="InterPro" id="IPR000160">
    <property type="entry name" value="GGDEF_dom"/>
</dbReference>
<dbReference type="Gene3D" id="3.20.20.450">
    <property type="entry name" value="EAL domain"/>
    <property type="match status" value="1"/>
</dbReference>
<dbReference type="Gene3D" id="3.30.450.20">
    <property type="entry name" value="PAS domain"/>
    <property type="match status" value="1"/>
</dbReference>
<dbReference type="PROSITE" id="PS50887">
    <property type="entry name" value="GGDEF"/>
    <property type="match status" value="1"/>
</dbReference>
<feature type="transmembrane region" description="Helical" evidence="1">
    <location>
        <begin position="21"/>
        <end position="40"/>
    </location>
</feature>
<feature type="domain" description="PAC" evidence="3">
    <location>
        <begin position="545"/>
        <end position="596"/>
    </location>
</feature>
<dbReference type="CDD" id="cd01948">
    <property type="entry name" value="EAL"/>
    <property type="match status" value="1"/>
</dbReference>
<feature type="domain" description="EAL" evidence="4">
    <location>
        <begin position="774"/>
        <end position="1030"/>
    </location>
</feature>
<feature type="domain" description="PAS" evidence="2">
    <location>
        <begin position="473"/>
        <end position="509"/>
    </location>
</feature>
<feature type="transmembrane region" description="Helical" evidence="1">
    <location>
        <begin position="173"/>
        <end position="190"/>
    </location>
</feature>
<feature type="domain" description="GGDEF" evidence="5">
    <location>
        <begin position="628"/>
        <end position="765"/>
    </location>
</feature>
<dbReference type="InterPro" id="IPR029787">
    <property type="entry name" value="Nucleotide_cyclase"/>
</dbReference>
<feature type="transmembrane region" description="Helical" evidence="1">
    <location>
        <begin position="72"/>
        <end position="90"/>
    </location>
</feature>
<protein>
    <recommendedName>
        <fullName evidence="8">PAS domain S-box-containing protein/diguanylate cyclase (GGDEF) domain-containing protein</fullName>
    </recommendedName>
</protein>
<evidence type="ECO:0008006" key="8">
    <source>
        <dbReference type="Google" id="ProtNLM"/>
    </source>
</evidence>
<dbReference type="InterPro" id="IPR043128">
    <property type="entry name" value="Rev_trsase/Diguanyl_cyclase"/>
</dbReference>
<evidence type="ECO:0000313" key="7">
    <source>
        <dbReference type="Proteomes" id="UP000647172"/>
    </source>
</evidence>
<dbReference type="SMART" id="SM00091">
    <property type="entry name" value="PAS"/>
    <property type="match status" value="1"/>
</dbReference>
<feature type="transmembrane region" description="Helical" evidence="1">
    <location>
        <begin position="202"/>
        <end position="222"/>
    </location>
</feature>
<dbReference type="AlphaFoldDB" id="A0A919MYE2"/>
<sequence>MEVVRQTSAARPIGVTMLLRTAHGRFVAWMLVLATAFYVFPQFSMYTWAAIGLSGAVAVLTGVRLHRPSRRLPWWLLAGVLVSFTAGDTTYNVLVDYLHRDNPFPSLADLPYLAVYPMLAAALLIFIRARSGSGNRAALLDALLPTLGLGLLSWVFLIAPYVRDTDLGALEKLISVCYPLGDVLALAMLLRLLTVPGHRPRAITILGVGVAGLLVTDVLYGLRQLAGTWSTGGPIDAGWVFFYTAIGVCALHPSMTRLTLDRQPGPPAQAGGRRILLMSVAALIAPVLLVVEDLRDELHDGLIIAVACGSMFLIVIGRIVDLLRAQREAGARERALREAGSTLVAAASERDAADALRRAVAALVPPGEPYQLFFAGETFTGDTAPGHLAELVRVADLPAKVAAELGGFDSALHAVVLGAGKDPAGPATGKHAYLAAAPECLHSVRPSFDALMAQGALAIGRMDLTDQISRRSSEDYFRTLVQSASDVILIVGDDQRIRYASPSAEHVFGETRLVGAPLSGLFAGIEHADLADLLSRAGQGRGRPDGVDLTAVRADGRLLQVECGCRDLRDDPTVNGLVLTLRDVTERRRLEDDLTHQAFHDGLTGLANRVLFQNRLEHAAVRAENDGSVIGVLFLDLDDFKEVNDTLGHAVGDQLLIAVGERITRTLGPMFTVARTGGDEFAVLVEQANSPSEVDDVAARIVASLGAPIEVGDGAGGTHVVSGAVSVGVATSAEAAGTSELQRQADLAMYVAKGDGKNSWRRYRTDVHSGVVERLELRASLHEAAAAGQFVVRYQPMVELDGAHVVGLEALVRWEHPVRGLLGPDQFIDLAEENGAIVAIGNFVLREALRTFSAWRGTAAGQALRYVSINVSARQFRTPGFVDQVRDALAAAGARPEWLVLEITESLVLRDAEKVWADLRELRSWGVRIAIDDFGTGYSSLSYLRQMPVDILKIDKSFIDDILHSAEQLALVEAIVHLARTLKLAVVAEGIEYQEHHDVLLRLGCPYGQGYLFGRPLPPAEVSVLLATAVGV</sequence>
<dbReference type="InterPro" id="IPR052155">
    <property type="entry name" value="Biofilm_reg_signaling"/>
</dbReference>
<dbReference type="InterPro" id="IPR035965">
    <property type="entry name" value="PAS-like_dom_sf"/>
</dbReference>
<feature type="transmembrane region" description="Helical" evidence="1">
    <location>
        <begin position="275"/>
        <end position="291"/>
    </location>
</feature>
<dbReference type="InterPro" id="IPR035919">
    <property type="entry name" value="EAL_sf"/>
</dbReference>
<feature type="transmembrane region" description="Helical" evidence="1">
    <location>
        <begin position="46"/>
        <end position="65"/>
    </location>
</feature>
<dbReference type="Pfam" id="PF00563">
    <property type="entry name" value="EAL"/>
    <property type="match status" value="1"/>
</dbReference>